<dbReference type="OrthoDB" id="192926at2759"/>
<gene>
    <name evidence="2" type="ORF">TrRE_jg5660</name>
</gene>
<dbReference type="AlphaFoldDB" id="A0A9W7EFA4"/>
<evidence type="ECO:0000313" key="2">
    <source>
        <dbReference type="EMBL" id="GMH74398.1"/>
    </source>
</evidence>
<keyword evidence="3" id="KW-1185">Reference proteome</keyword>
<protein>
    <submittedName>
        <fullName evidence="2">Uncharacterized protein</fullName>
    </submittedName>
</protein>
<comment type="caution">
    <text evidence="2">The sequence shown here is derived from an EMBL/GenBank/DDBJ whole genome shotgun (WGS) entry which is preliminary data.</text>
</comment>
<feature type="compositionally biased region" description="Basic and acidic residues" evidence="1">
    <location>
        <begin position="194"/>
        <end position="215"/>
    </location>
</feature>
<organism evidence="2 3">
    <name type="scientific">Triparma retinervis</name>
    <dbReference type="NCBI Taxonomy" id="2557542"/>
    <lineage>
        <taxon>Eukaryota</taxon>
        <taxon>Sar</taxon>
        <taxon>Stramenopiles</taxon>
        <taxon>Ochrophyta</taxon>
        <taxon>Bolidophyceae</taxon>
        <taxon>Parmales</taxon>
        <taxon>Triparmaceae</taxon>
        <taxon>Triparma</taxon>
    </lineage>
</organism>
<name>A0A9W7EFA4_9STRA</name>
<feature type="non-terminal residue" evidence="2">
    <location>
        <position position="1"/>
    </location>
</feature>
<evidence type="ECO:0000256" key="1">
    <source>
        <dbReference type="SAM" id="MobiDB-lite"/>
    </source>
</evidence>
<feature type="region of interest" description="Disordered" evidence="1">
    <location>
        <begin position="191"/>
        <end position="215"/>
    </location>
</feature>
<evidence type="ECO:0000313" key="3">
    <source>
        <dbReference type="Proteomes" id="UP001165082"/>
    </source>
</evidence>
<dbReference type="Proteomes" id="UP001165082">
    <property type="component" value="Unassembled WGS sequence"/>
</dbReference>
<reference evidence="2" key="1">
    <citation type="submission" date="2022-07" db="EMBL/GenBank/DDBJ databases">
        <title>Genome analysis of Parmales, a sister group of diatoms, reveals the evolutionary specialization of diatoms from phago-mixotrophs to photoautotrophs.</title>
        <authorList>
            <person name="Ban H."/>
            <person name="Sato S."/>
            <person name="Yoshikawa S."/>
            <person name="Kazumasa Y."/>
            <person name="Nakamura Y."/>
            <person name="Ichinomiya M."/>
            <person name="Saitoh K."/>
            <person name="Sato N."/>
            <person name="Blanc-Mathieu R."/>
            <person name="Endo H."/>
            <person name="Kuwata A."/>
            <person name="Ogata H."/>
        </authorList>
    </citation>
    <scope>NUCLEOTIDE SEQUENCE</scope>
</reference>
<accession>A0A9W7EFA4</accession>
<proteinExistence type="predicted"/>
<dbReference type="EMBL" id="BRXZ01002990">
    <property type="protein sequence ID" value="GMH74398.1"/>
    <property type="molecule type" value="Genomic_DNA"/>
</dbReference>
<sequence>SHLEDAGYSTVLIAPQKTLDSYTKLVSPSSSILKTALIGLPDLDETNTGTYAGVIFTPEEPLITSGAVENILKWEGFKPDFLSVTCAPISEFVNKEKKGNWIPVFNNDAKEEKMWSDLIVGVRSLTYSSFSPSASGCLLRYGSLLGGGTDGPDFLKTLGLEDDAYKMSLEQYRDLRERAFDRYRLGGQVLRGDSVNRKPPLQEEREKGSGMKGEEMEAYRASGGYPEQDRTNRHTLASAVVHAVRRGVKEGEMSVGKEGRVGRECTVLSKCVQELPTEEEWGKMFDEEKEAEWPDPREFVFKGTGTKGE</sequence>